<evidence type="ECO:0000256" key="1">
    <source>
        <dbReference type="ARBA" id="ARBA00022603"/>
    </source>
</evidence>
<gene>
    <name evidence="6" type="ORF">EJ05DRAFT_479553</name>
</gene>
<feature type="domain" description="Histidine-specific methyltransferase SAM-dependent" evidence="5">
    <location>
        <begin position="47"/>
        <end position="350"/>
    </location>
</feature>
<evidence type="ECO:0000259" key="4">
    <source>
        <dbReference type="Pfam" id="PF03781"/>
    </source>
</evidence>
<dbReference type="GeneID" id="54485749"/>
<organism evidence="6 7">
    <name type="scientific">Pseudovirgaria hyperparasitica</name>
    <dbReference type="NCBI Taxonomy" id="470096"/>
    <lineage>
        <taxon>Eukaryota</taxon>
        <taxon>Fungi</taxon>
        <taxon>Dikarya</taxon>
        <taxon>Ascomycota</taxon>
        <taxon>Pezizomycotina</taxon>
        <taxon>Dothideomycetes</taxon>
        <taxon>Dothideomycetes incertae sedis</taxon>
        <taxon>Acrospermales</taxon>
        <taxon>Acrospermaceae</taxon>
        <taxon>Pseudovirgaria</taxon>
    </lineage>
</organism>
<dbReference type="InterPro" id="IPR005532">
    <property type="entry name" value="SUMF_dom"/>
</dbReference>
<name>A0A6A6VWN8_9PEZI</name>
<reference evidence="6" key="1">
    <citation type="journal article" date="2020" name="Stud. Mycol.">
        <title>101 Dothideomycetes genomes: a test case for predicting lifestyles and emergence of pathogens.</title>
        <authorList>
            <person name="Haridas S."/>
            <person name="Albert R."/>
            <person name="Binder M."/>
            <person name="Bloem J."/>
            <person name="Labutti K."/>
            <person name="Salamov A."/>
            <person name="Andreopoulos B."/>
            <person name="Baker S."/>
            <person name="Barry K."/>
            <person name="Bills G."/>
            <person name="Bluhm B."/>
            <person name="Cannon C."/>
            <person name="Castanera R."/>
            <person name="Culley D."/>
            <person name="Daum C."/>
            <person name="Ezra D."/>
            <person name="Gonzalez J."/>
            <person name="Henrissat B."/>
            <person name="Kuo A."/>
            <person name="Liang C."/>
            <person name="Lipzen A."/>
            <person name="Lutzoni F."/>
            <person name="Magnuson J."/>
            <person name="Mondo S."/>
            <person name="Nolan M."/>
            <person name="Ohm R."/>
            <person name="Pangilinan J."/>
            <person name="Park H.-J."/>
            <person name="Ramirez L."/>
            <person name="Alfaro M."/>
            <person name="Sun H."/>
            <person name="Tritt A."/>
            <person name="Yoshinaga Y."/>
            <person name="Zwiers L.-H."/>
            <person name="Turgeon B."/>
            <person name="Goodwin S."/>
            <person name="Spatafora J."/>
            <person name="Crous P."/>
            <person name="Grigoriev I."/>
        </authorList>
    </citation>
    <scope>NUCLEOTIDE SEQUENCE</scope>
    <source>
        <strain evidence="6">CBS 121739</strain>
    </source>
</reference>
<evidence type="ECO:0000313" key="6">
    <source>
        <dbReference type="EMBL" id="KAF2754585.1"/>
    </source>
</evidence>
<feature type="domain" description="Sulfatase-modifying factor enzyme-like" evidence="4">
    <location>
        <begin position="573"/>
        <end position="840"/>
    </location>
</feature>
<dbReference type="GO" id="GO:0032259">
    <property type="term" value="P:methylation"/>
    <property type="evidence" value="ECO:0007669"/>
    <property type="project" value="UniProtKB-KW"/>
</dbReference>
<dbReference type="InterPro" id="IPR042095">
    <property type="entry name" value="SUMF_sf"/>
</dbReference>
<evidence type="ECO:0000256" key="3">
    <source>
        <dbReference type="SAM" id="MobiDB-lite"/>
    </source>
</evidence>
<keyword evidence="7" id="KW-1185">Reference proteome</keyword>
<dbReference type="AlphaFoldDB" id="A0A6A6VWN8"/>
<dbReference type="Pfam" id="PF10017">
    <property type="entry name" value="Methyltransf_33"/>
    <property type="match status" value="1"/>
</dbReference>
<dbReference type="NCBIfam" id="TIGR03439">
    <property type="entry name" value="methyl_EasF"/>
    <property type="match status" value="1"/>
</dbReference>
<keyword evidence="2" id="KW-0808">Transferase</keyword>
<dbReference type="PANTHER" id="PTHR43397">
    <property type="entry name" value="ERGOTHIONEINE BIOSYNTHESIS PROTEIN 1"/>
    <property type="match status" value="1"/>
</dbReference>
<sequence length="842" mass="94701">MAIQTLSTFTGPVSDHQLSRDAHRAPPVLNIIDIRRDADEFDILDCIHTGLRPADGGKKTMPTLLLYDEEGLKLFEKITYLDEYYLTNAEIEVLSLYADRIAQRIQPHSIILELGSGNLRKVNILLQALERAGKEVEYFALDLNLAELERTLSDIRPGTYKHVRCSALHGTYNDGLEWLKRPSMSSKPKTVLSLGSSLGNFKRSEAASFLDDFCQVLQPGDNMLIGIDACKDAPKVYRAYNDDSNVTHQFTLNGLKHANQLLGSKGSFNLDEWEAVGVYEEAYGRHAAFVAPTKDVIVDGVAVIKGERIRIEESHKYSASETEKLWQGTGFLESAQWRNGAGFYGLHLVSKPRVFFPMDPETYAARPVPTLREWDELWKMWDLVTREMIPGTELLSKPIELRNVCLFYLGHIPTFLDIHLTRATADRPTEPAYYQKIFERGIDPDVDNPEKCHAHSEIPDEWPPAEEVIEYQARVRSRVRQLYQTGQSENDSLVRRALWFGYEHEIMHLETLLYMLIQSNKTRPPPVTPAPDFEALAAQAQAAAVPNQWFKVPEATITLGLDDAHRTGDPSRYYGWDVEVPSRRTNVKAFEAKARPITNGEYADYLTATQSGKIPASWATDGDPLAKGTIDRYVRTVYGNVPLKYVLDWPVSASYDEVAACAQWMGGRIPSEEEVRSIYAYVDHKTREANKNLANTIPAVNGHLSNNGVQETPPSETNSNGFSDGVHRTDPKELFVTLSGANVGFKHWHPTAVAANGDRLSGQGDFGGLWEWTSTVLMGHEGYEPMDIYPGYSADFFDGKHNIVLGGSWATHPRLAGRKSFVNWYQRNYPYAWAGARVVRDL</sequence>
<evidence type="ECO:0000259" key="5">
    <source>
        <dbReference type="Pfam" id="PF10017"/>
    </source>
</evidence>
<evidence type="ECO:0000256" key="2">
    <source>
        <dbReference type="ARBA" id="ARBA00022679"/>
    </source>
</evidence>
<dbReference type="GO" id="GO:0008168">
    <property type="term" value="F:methyltransferase activity"/>
    <property type="evidence" value="ECO:0007669"/>
    <property type="project" value="UniProtKB-KW"/>
</dbReference>
<dbReference type="EMBL" id="ML996580">
    <property type="protein sequence ID" value="KAF2754585.1"/>
    <property type="molecule type" value="Genomic_DNA"/>
</dbReference>
<dbReference type="InterPro" id="IPR019257">
    <property type="entry name" value="MeTrfase_dom"/>
</dbReference>
<keyword evidence="1" id="KW-0489">Methyltransferase</keyword>
<dbReference type="SUPFAM" id="SSF56436">
    <property type="entry name" value="C-type lectin-like"/>
    <property type="match status" value="1"/>
</dbReference>
<evidence type="ECO:0008006" key="8">
    <source>
        <dbReference type="Google" id="ProtNLM"/>
    </source>
</evidence>
<accession>A0A6A6VWN8</accession>
<feature type="compositionally biased region" description="Polar residues" evidence="3">
    <location>
        <begin position="1"/>
        <end position="11"/>
    </location>
</feature>
<dbReference type="Pfam" id="PF03781">
    <property type="entry name" value="FGE-sulfatase"/>
    <property type="match status" value="1"/>
</dbReference>
<dbReference type="OrthoDB" id="659at2759"/>
<dbReference type="InterPro" id="IPR016187">
    <property type="entry name" value="CTDL_fold"/>
</dbReference>
<dbReference type="Gene3D" id="3.40.50.150">
    <property type="entry name" value="Vaccinia Virus protein VP39"/>
    <property type="match status" value="1"/>
</dbReference>
<dbReference type="Proteomes" id="UP000799437">
    <property type="component" value="Unassembled WGS sequence"/>
</dbReference>
<feature type="region of interest" description="Disordered" evidence="3">
    <location>
        <begin position="1"/>
        <end position="20"/>
    </location>
</feature>
<proteinExistence type="predicted"/>
<dbReference type="InterPro" id="IPR017805">
    <property type="entry name" value="SAM_MeTrfase_EasF-type_put"/>
</dbReference>
<dbReference type="InterPro" id="IPR051128">
    <property type="entry name" value="EgtD_Methyltrsf_superfamily"/>
</dbReference>
<dbReference type="PANTHER" id="PTHR43397:SF1">
    <property type="entry name" value="ERGOTHIONEINE BIOSYNTHESIS PROTEIN 1"/>
    <property type="match status" value="1"/>
</dbReference>
<protein>
    <recommendedName>
        <fullName evidence="8">N-methyltransferase</fullName>
    </recommendedName>
</protein>
<dbReference type="RefSeq" id="XP_033597036.1">
    <property type="nucleotide sequence ID" value="XM_033744695.1"/>
</dbReference>
<dbReference type="InterPro" id="IPR029063">
    <property type="entry name" value="SAM-dependent_MTases_sf"/>
</dbReference>
<evidence type="ECO:0000313" key="7">
    <source>
        <dbReference type="Proteomes" id="UP000799437"/>
    </source>
</evidence>
<dbReference type="Gene3D" id="3.90.1580.10">
    <property type="entry name" value="paralog of FGE (formylglycine-generating enzyme)"/>
    <property type="match status" value="1"/>
</dbReference>